<keyword evidence="3" id="KW-1003">Cell membrane</keyword>
<keyword evidence="5 7" id="KW-1133">Transmembrane helix</keyword>
<evidence type="ECO:0000256" key="5">
    <source>
        <dbReference type="ARBA" id="ARBA00022989"/>
    </source>
</evidence>
<evidence type="ECO:0000256" key="1">
    <source>
        <dbReference type="ARBA" id="ARBA00004651"/>
    </source>
</evidence>
<evidence type="ECO:0000256" key="7">
    <source>
        <dbReference type="RuleBase" id="RU363032"/>
    </source>
</evidence>
<evidence type="ECO:0000313" key="9">
    <source>
        <dbReference type="EMBL" id="PTQ56820.1"/>
    </source>
</evidence>
<dbReference type="SUPFAM" id="SSF161098">
    <property type="entry name" value="MetI-like"/>
    <property type="match status" value="1"/>
</dbReference>
<dbReference type="GO" id="GO:0055085">
    <property type="term" value="P:transmembrane transport"/>
    <property type="evidence" value="ECO:0007669"/>
    <property type="project" value="InterPro"/>
</dbReference>
<comment type="similarity">
    <text evidence="7">Belongs to the binding-protein-dependent transport system permease family.</text>
</comment>
<feature type="transmembrane region" description="Helical" evidence="7">
    <location>
        <begin position="201"/>
        <end position="222"/>
    </location>
</feature>
<dbReference type="PANTHER" id="PTHR30043">
    <property type="entry name" value="PHOSPHONATES TRANSPORT SYSTEM PERMEASE PROTEIN"/>
    <property type="match status" value="1"/>
</dbReference>
<dbReference type="InterPro" id="IPR000515">
    <property type="entry name" value="MetI-like"/>
</dbReference>
<feature type="transmembrane region" description="Helical" evidence="7">
    <location>
        <begin position="92"/>
        <end position="121"/>
    </location>
</feature>
<feature type="transmembrane region" description="Helical" evidence="7">
    <location>
        <begin position="36"/>
        <end position="56"/>
    </location>
</feature>
<protein>
    <submittedName>
        <fullName evidence="9">Phosphonate ABC transporter permease protein phnE1</fullName>
    </submittedName>
</protein>
<accession>A0A2R6Y2A3</accession>
<keyword evidence="4 7" id="KW-0812">Transmembrane</keyword>
<keyword evidence="2 7" id="KW-0813">Transport</keyword>
<feature type="transmembrane region" description="Helical" evidence="7">
    <location>
        <begin position="142"/>
        <end position="165"/>
    </location>
</feature>
<dbReference type="Gene3D" id="1.10.3720.10">
    <property type="entry name" value="MetI-like"/>
    <property type="match status" value="1"/>
</dbReference>
<name>A0A2R6Y2A3_9BACL</name>
<evidence type="ECO:0000259" key="8">
    <source>
        <dbReference type="PROSITE" id="PS50928"/>
    </source>
</evidence>
<dbReference type="InterPro" id="IPR035906">
    <property type="entry name" value="MetI-like_sf"/>
</dbReference>
<dbReference type="CDD" id="cd06261">
    <property type="entry name" value="TM_PBP2"/>
    <property type="match status" value="1"/>
</dbReference>
<evidence type="ECO:0000256" key="2">
    <source>
        <dbReference type="ARBA" id="ARBA00022448"/>
    </source>
</evidence>
<gene>
    <name evidence="9" type="ORF">BSOLF_2622</name>
</gene>
<dbReference type="AlphaFoldDB" id="A0A2R6Y2A3"/>
<comment type="caution">
    <text evidence="9">The sequence shown here is derived from an EMBL/GenBank/DDBJ whole genome shotgun (WGS) entry which is preliminary data.</text>
</comment>
<evidence type="ECO:0000256" key="4">
    <source>
        <dbReference type="ARBA" id="ARBA00022692"/>
    </source>
</evidence>
<keyword evidence="6 7" id="KW-0472">Membrane</keyword>
<dbReference type="Pfam" id="PF00528">
    <property type="entry name" value="BPD_transp_1"/>
    <property type="match status" value="1"/>
</dbReference>
<evidence type="ECO:0000256" key="6">
    <source>
        <dbReference type="ARBA" id="ARBA00023136"/>
    </source>
</evidence>
<dbReference type="PANTHER" id="PTHR30043:SF1">
    <property type="entry name" value="ABC TRANSPORT SYSTEM PERMEASE PROTEIN P69"/>
    <property type="match status" value="1"/>
</dbReference>
<feature type="transmembrane region" description="Helical" evidence="7">
    <location>
        <begin position="229"/>
        <end position="255"/>
    </location>
</feature>
<dbReference type="PROSITE" id="PS50928">
    <property type="entry name" value="ABC_TM1"/>
    <property type="match status" value="1"/>
</dbReference>
<organism evidence="9 10">
    <name type="scientific">Candidatus Carbonibacillus altaicus</name>
    <dbReference type="NCBI Taxonomy" id="2163959"/>
    <lineage>
        <taxon>Bacteria</taxon>
        <taxon>Bacillati</taxon>
        <taxon>Bacillota</taxon>
        <taxon>Bacilli</taxon>
        <taxon>Bacillales</taxon>
        <taxon>Candidatus Carbonibacillus</taxon>
    </lineage>
</organism>
<evidence type="ECO:0000256" key="3">
    <source>
        <dbReference type="ARBA" id="ARBA00022475"/>
    </source>
</evidence>
<dbReference type="EMBL" id="PEBX01000018">
    <property type="protein sequence ID" value="PTQ56820.1"/>
    <property type="molecule type" value="Genomic_DNA"/>
</dbReference>
<evidence type="ECO:0000313" key="10">
    <source>
        <dbReference type="Proteomes" id="UP000244338"/>
    </source>
</evidence>
<sequence>MSLDKSESIQNIVTQSGRLAASGRSIKVKPLSKSRLTMRITMIALAALTIYGFFVFDYKNISPWQGTIDMLTNFKTMFLSPHLAHLTFWEGAYAIVVTLAMAVLTTLISAFLAFFLALFAAQNLSNHTVARSIQAVAAFIRSIPTVLWVLIFAISAGLGSVAAIVGMSFHSISYLTKAYAESFEEMDQGLIEALRATGAHWWHIVFQAVLPMSLTYLISWTFMRFEINFGVSVAMGAAAGAGGIGFDMFMASAFYHDLREVGAITYYILVVAFLLEMLSLRMKSAVRGKMI</sequence>
<dbReference type="GO" id="GO:0005886">
    <property type="term" value="C:plasma membrane"/>
    <property type="evidence" value="ECO:0007669"/>
    <property type="project" value="UniProtKB-SubCell"/>
</dbReference>
<proteinExistence type="inferred from homology"/>
<feature type="transmembrane region" description="Helical" evidence="7">
    <location>
        <begin position="261"/>
        <end position="280"/>
    </location>
</feature>
<dbReference type="Proteomes" id="UP000244338">
    <property type="component" value="Unassembled WGS sequence"/>
</dbReference>
<comment type="subcellular location">
    <subcellularLocation>
        <location evidence="1 7">Cell membrane</location>
        <topology evidence="1 7">Multi-pass membrane protein</topology>
    </subcellularLocation>
</comment>
<feature type="domain" description="ABC transmembrane type-1" evidence="8">
    <location>
        <begin position="95"/>
        <end position="279"/>
    </location>
</feature>
<reference evidence="10" key="1">
    <citation type="journal article" date="2018" name="Sci. Rep.">
        <title>Lignite coal burning seam in the remote Altai Mountains harbors a hydrogen-driven thermophilic microbial community.</title>
        <authorList>
            <person name="Kadnikov V.V."/>
            <person name="Mardanov A.V."/>
            <person name="Ivasenko D.A."/>
            <person name="Antsiferov D.V."/>
            <person name="Beletsky A.V."/>
            <person name="Karnachuk O.V."/>
            <person name="Ravin N.V."/>
        </authorList>
    </citation>
    <scope>NUCLEOTIDE SEQUENCE [LARGE SCALE GENOMIC DNA]</scope>
</reference>